<feature type="transmembrane region" description="Helical" evidence="1">
    <location>
        <begin position="12"/>
        <end position="42"/>
    </location>
</feature>
<protein>
    <submittedName>
        <fullName evidence="2">Uncharacterized protein</fullName>
    </submittedName>
</protein>
<comment type="caution">
    <text evidence="2">The sequence shown here is derived from an EMBL/GenBank/DDBJ whole genome shotgun (WGS) entry which is preliminary data.</text>
</comment>
<organism evidence="2 3">
    <name type="scientific">Mogibacterium timidum</name>
    <dbReference type="NCBI Taxonomy" id="35519"/>
    <lineage>
        <taxon>Bacteria</taxon>
        <taxon>Bacillati</taxon>
        <taxon>Bacillota</taxon>
        <taxon>Clostridia</taxon>
        <taxon>Peptostreptococcales</taxon>
        <taxon>Anaerovoracaceae</taxon>
        <taxon>Mogibacterium</taxon>
    </lineage>
</organism>
<gene>
    <name evidence="2" type="ORF">HW270_06370</name>
</gene>
<accession>A0A7Y8VS84</accession>
<proteinExistence type="predicted"/>
<evidence type="ECO:0000313" key="3">
    <source>
        <dbReference type="Proteomes" id="UP000526307"/>
    </source>
</evidence>
<evidence type="ECO:0000313" key="2">
    <source>
        <dbReference type="EMBL" id="NWO23686.1"/>
    </source>
</evidence>
<keyword evidence="3" id="KW-1185">Reference proteome</keyword>
<dbReference type="RefSeq" id="WP_178978675.1">
    <property type="nucleotide sequence ID" value="NZ_JABXYR010000002.1"/>
</dbReference>
<keyword evidence="1" id="KW-0472">Membrane</keyword>
<dbReference type="EMBL" id="JABXYR010000002">
    <property type="protein sequence ID" value="NWO23686.1"/>
    <property type="molecule type" value="Genomic_DNA"/>
</dbReference>
<name>A0A7Y8VS84_9FIRM</name>
<evidence type="ECO:0000256" key="1">
    <source>
        <dbReference type="SAM" id="Phobius"/>
    </source>
</evidence>
<dbReference type="AlphaFoldDB" id="A0A7Y8VS84"/>
<reference evidence="2 3" key="1">
    <citation type="submission" date="2020-06" db="EMBL/GenBank/DDBJ databases">
        <title>Mogibacterium timidum strain W9173 genomic sequence.</title>
        <authorList>
            <person name="Wade W.G."/>
            <person name="Johnston C.D."/>
            <person name="Chen T."/>
            <person name="Dewhirst F.E."/>
        </authorList>
    </citation>
    <scope>NUCLEOTIDE SEQUENCE [LARGE SCALE GENOMIC DNA]</scope>
    <source>
        <strain evidence="2 3">W9173</strain>
    </source>
</reference>
<keyword evidence="1" id="KW-1133">Transmembrane helix</keyword>
<keyword evidence="1" id="KW-0812">Transmembrane</keyword>
<dbReference type="Proteomes" id="UP000526307">
    <property type="component" value="Unassembled WGS sequence"/>
</dbReference>
<sequence>MNGDKLFRLLMILCLAMGIMGLTVGKFILGGIFIGLAVAVWLTTGGKHYNDRNIYDKIVEDSEAITIEHIYERLKNLDTCLGRPWMGHNTFTKDAAINFGPSPFKDFITIYKDKKNIIIKSSTELEHLVRDKASEAYFKELLNTKSMKVTPEAYSNFASWKLMTTVLVDDLTEIVKALKESGEVKSGELGKFKFYYANSIDCLYKDEDDNVYTYVRTQNDPLNVKIYDIPDGDDAIEESGEVLAEVTGSAKDEKSGFKFYMSGEEYGTLYRDSDSGSDSYYIDTNDGRVHVEGFRAVRKANLSCNYIITIDGVRKAVIAGNARIVFEGNNLTENSLICSLDDDFLLLYMAIQEFIMTKNKWLK</sequence>